<dbReference type="SUPFAM" id="SSF52540">
    <property type="entry name" value="P-loop containing nucleoside triphosphate hydrolases"/>
    <property type="match status" value="1"/>
</dbReference>
<evidence type="ECO:0000313" key="5">
    <source>
        <dbReference type="Proteomes" id="UP000720189"/>
    </source>
</evidence>
<dbReference type="OrthoDB" id="3524701at2759"/>
<protein>
    <recommendedName>
        <fullName evidence="6">ADP-ribosylation factor</fullName>
    </recommendedName>
</protein>
<dbReference type="InterPro" id="IPR027417">
    <property type="entry name" value="P-loop_NTPase"/>
</dbReference>
<dbReference type="Gene3D" id="3.40.50.300">
    <property type="entry name" value="P-loop containing nucleotide triphosphate hydrolases"/>
    <property type="match status" value="1"/>
</dbReference>
<keyword evidence="5" id="KW-1185">Reference proteome</keyword>
<evidence type="ECO:0000256" key="3">
    <source>
        <dbReference type="PIRSR" id="PIRSR606689-1"/>
    </source>
</evidence>
<sequence length="192" mass="20650">MTSRSLSVLGDDGAGKKTLLGCLIYMCGLGLSQLQELEQKGIRYGDIVIFLEKRGHPQSFYAPSGLFRVEDSQTPDIAIWVVDGSDSLIWAASAKKLAALLSSGELQPREKLIIAVNKIDSVSWSEKTFNDAVQVFSALNLNDRTFIIPVSASKGQNVLPDSKGPSWAACISPQQFGGSKMVSGDRLTSLLG</sequence>
<dbReference type="RefSeq" id="XP_046050043.1">
    <property type="nucleotide sequence ID" value="XM_046192615.1"/>
</dbReference>
<dbReference type="AlphaFoldDB" id="A0A9P9KDW9"/>
<dbReference type="GO" id="GO:0003924">
    <property type="term" value="F:GTPase activity"/>
    <property type="evidence" value="ECO:0007669"/>
    <property type="project" value="InterPro"/>
</dbReference>
<dbReference type="GO" id="GO:0005525">
    <property type="term" value="F:GTP binding"/>
    <property type="evidence" value="ECO:0007669"/>
    <property type="project" value="UniProtKB-KW"/>
</dbReference>
<reference evidence="4" key="1">
    <citation type="journal article" date="2021" name="Nat. Commun.">
        <title>Genetic determinants of endophytism in the Arabidopsis root mycobiome.</title>
        <authorList>
            <person name="Mesny F."/>
            <person name="Miyauchi S."/>
            <person name="Thiergart T."/>
            <person name="Pickel B."/>
            <person name="Atanasova L."/>
            <person name="Karlsson M."/>
            <person name="Huettel B."/>
            <person name="Barry K.W."/>
            <person name="Haridas S."/>
            <person name="Chen C."/>
            <person name="Bauer D."/>
            <person name="Andreopoulos W."/>
            <person name="Pangilinan J."/>
            <person name="LaButti K."/>
            <person name="Riley R."/>
            <person name="Lipzen A."/>
            <person name="Clum A."/>
            <person name="Drula E."/>
            <person name="Henrissat B."/>
            <person name="Kohler A."/>
            <person name="Grigoriev I.V."/>
            <person name="Martin F.M."/>
            <person name="Hacquard S."/>
        </authorList>
    </citation>
    <scope>NUCLEOTIDE SEQUENCE</scope>
    <source>
        <strain evidence="4">MPI-CAGE-AT-0023</strain>
    </source>
</reference>
<comment type="caution">
    <text evidence="4">The sequence shown here is derived from an EMBL/GenBank/DDBJ whole genome shotgun (WGS) entry which is preliminary data.</text>
</comment>
<dbReference type="InterPro" id="IPR006689">
    <property type="entry name" value="Small_GTPase_ARF/SAR"/>
</dbReference>
<dbReference type="GeneID" id="70222569"/>
<evidence type="ECO:0000256" key="1">
    <source>
        <dbReference type="ARBA" id="ARBA00022741"/>
    </source>
</evidence>
<evidence type="ECO:0000313" key="4">
    <source>
        <dbReference type="EMBL" id="KAH7253796.1"/>
    </source>
</evidence>
<proteinExistence type="predicted"/>
<dbReference type="EMBL" id="JAGMUX010000007">
    <property type="protein sequence ID" value="KAH7253796.1"/>
    <property type="molecule type" value="Genomic_DNA"/>
</dbReference>
<dbReference type="Pfam" id="PF00025">
    <property type="entry name" value="Arf"/>
    <property type="match status" value="1"/>
</dbReference>
<dbReference type="Proteomes" id="UP000720189">
    <property type="component" value="Unassembled WGS sequence"/>
</dbReference>
<feature type="binding site" evidence="3">
    <location>
        <begin position="117"/>
        <end position="120"/>
    </location>
    <ligand>
        <name>GTP</name>
        <dbReference type="ChEBI" id="CHEBI:37565"/>
    </ligand>
</feature>
<evidence type="ECO:0008006" key="6">
    <source>
        <dbReference type="Google" id="ProtNLM"/>
    </source>
</evidence>
<keyword evidence="2 3" id="KW-0342">GTP-binding</keyword>
<keyword evidence="1 3" id="KW-0547">Nucleotide-binding</keyword>
<name>A0A9P9KDW9_FUSRE</name>
<accession>A0A9P9KDW9</accession>
<evidence type="ECO:0000256" key="2">
    <source>
        <dbReference type="ARBA" id="ARBA00023134"/>
    </source>
</evidence>
<gene>
    <name evidence="4" type="ORF">BKA55DRAFT_566277</name>
</gene>
<organism evidence="4 5">
    <name type="scientific">Fusarium redolens</name>
    <dbReference type="NCBI Taxonomy" id="48865"/>
    <lineage>
        <taxon>Eukaryota</taxon>
        <taxon>Fungi</taxon>
        <taxon>Dikarya</taxon>
        <taxon>Ascomycota</taxon>
        <taxon>Pezizomycotina</taxon>
        <taxon>Sordariomycetes</taxon>
        <taxon>Hypocreomycetidae</taxon>
        <taxon>Hypocreales</taxon>
        <taxon>Nectriaceae</taxon>
        <taxon>Fusarium</taxon>
        <taxon>Fusarium redolens species complex</taxon>
    </lineage>
</organism>